<accession>A0A4P7N308</accession>
<name>A0A4P7N308_PYROR</name>
<protein>
    <submittedName>
        <fullName evidence="2">Uncharacterized protein</fullName>
    </submittedName>
</protein>
<dbReference type="AlphaFoldDB" id="A0A4P7N308"/>
<keyword evidence="1" id="KW-1133">Transmembrane helix</keyword>
<keyword evidence="1" id="KW-0472">Membrane</keyword>
<dbReference type="Proteomes" id="UP000294847">
    <property type="component" value="Chromosome 2"/>
</dbReference>
<evidence type="ECO:0000313" key="2">
    <source>
        <dbReference type="EMBL" id="QBZ56847.1"/>
    </source>
</evidence>
<proteinExistence type="predicted"/>
<gene>
    <name evidence="2" type="ORF">PoMZ_01764</name>
</gene>
<evidence type="ECO:0000313" key="3">
    <source>
        <dbReference type="Proteomes" id="UP000294847"/>
    </source>
</evidence>
<organism evidence="2 3">
    <name type="scientific">Pyricularia oryzae</name>
    <name type="common">Rice blast fungus</name>
    <name type="synonym">Magnaporthe oryzae</name>
    <dbReference type="NCBI Taxonomy" id="318829"/>
    <lineage>
        <taxon>Eukaryota</taxon>
        <taxon>Fungi</taxon>
        <taxon>Dikarya</taxon>
        <taxon>Ascomycota</taxon>
        <taxon>Pezizomycotina</taxon>
        <taxon>Sordariomycetes</taxon>
        <taxon>Sordariomycetidae</taxon>
        <taxon>Magnaporthales</taxon>
        <taxon>Pyriculariaceae</taxon>
        <taxon>Pyricularia</taxon>
    </lineage>
</organism>
<reference evidence="2 3" key="1">
    <citation type="journal article" date="2019" name="Mol. Biol. Evol.">
        <title>Blast fungal genomes show frequent chromosomal changes, gene gains and losses, and effector gene turnover.</title>
        <authorList>
            <person name="Gomez Luciano L.B."/>
            <person name="Jason Tsai I."/>
            <person name="Chuma I."/>
            <person name="Tosa Y."/>
            <person name="Chen Y.H."/>
            <person name="Li J.Y."/>
            <person name="Li M.Y."/>
            <person name="Jade Lu M.Y."/>
            <person name="Nakayashiki H."/>
            <person name="Li W.H."/>
        </authorList>
    </citation>
    <scope>NUCLEOTIDE SEQUENCE [LARGE SCALE GENOMIC DNA]</scope>
    <source>
        <strain evidence="2">MZ5-1-6</strain>
    </source>
</reference>
<evidence type="ECO:0000256" key="1">
    <source>
        <dbReference type="SAM" id="Phobius"/>
    </source>
</evidence>
<feature type="transmembrane region" description="Helical" evidence="1">
    <location>
        <begin position="36"/>
        <end position="55"/>
    </location>
</feature>
<sequence length="91" mass="10323">MKQCLCCALPRSPQWLGWPTPGTCCVLLTLSHRNKAFTAAFTPGLFCLPGAAFWLQRRPKVKGKHQRRWEWVQGRVFMLQKAKLEADGIGP</sequence>
<keyword evidence="1" id="KW-0812">Transmembrane</keyword>
<dbReference type="EMBL" id="CP034205">
    <property type="protein sequence ID" value="QBZ56847.1"/>
    <property type="molecule type" value="Genomic_DNA"/>
</dbReference>